<evidence type="ECO:0000256" key="4">
    <source>
        <dbReference type="ARBA" id="ARBA00023163"/>
    </source>
</evidence>
<comment type="caution">
    <text evidence="6">The sequence shown here is derived from an EMBL/GenBank/DDBJ whole genome shotgun (WGS) entry which is preliminary data.</text>
</comment>
<gene>
    <name evidence="6" type="ORF">CXZ10_16065</name>
</gene>
<dbReference type="CDD" id="cd06267">
    <property type="entry name" value="PBP1_LacI_sugar_binding-like"/>
    <property type="match status" value="1"/>
</dbReference>
<evidence type="ECO:0000256" key="1">
    <source>
        <dbReference type="ARBA" id="ARBA00022491"/>
    </source>
</evidence>
<name>A0A1I4RXM0_9HYPH</name>
<dbReference type="InterPro" id="IPR046335">
    <property type="entry name" value="LacI/GalR-like_sensor"/>
</dbReference>
<protein>
    <submittedName>
        <fullName evidence="6">LacI family transcriptional regulator</fullName>
    </submittedName>
</protein>
<organism evidence="6 7">
    <name type="scientific">Pleomorphomonas diazotrophica</name>
    <dbReference type="NCBI Taxonomy" id="1166257"/>
    <lineage>
        <taxon>Bacteria</taxon>
        <taxon>Pseudomonadati</taxon>
        <taxon>Pseudomonadota</taxon>
        <taxon>Alphaproteobacteria</taxon>
        <taxon>Hyphomicrobiales</taxon>
        <taxon>Pleomorphomonadaceae</taxon>
        <taxon>Pleomorphomonas</taxon>
    </lineage>
</organism>
<dbReference type="RefSeq" id="WP_101290382.1">
    <property type="nucleotide sequence ID" value="NZ_FOUQ01000002.1"/>
</dbReference>
<dbReference type="SMART" id="SM00354">
    <property type="entry name" value="HTH_LACI"/>
    <property type="match status" value="1"/>
</dbReference>
<evidence type="ECO:0000313" key="7">
    <source>
        <dbReference type="Proteomes" id="UP000233491"/>
    </source>
</evidence>
<dbReference type="CDD" id="cd01392">
    <property type="entry name" value="HTH_LacI"/>
    <property type="match status" value="1"/>
</dbReference>
<keyword evidence="7" id="KW-1185">Reference proteome</keyword>
<dbReference type="Pfam" id="PF13377">
    <property type="entry name" value="Peripla_BP_3"/>
    <property type="match status" value="1"/>
</dbReference>
<dbReference type="OrthoDB" id="9772505at2"/>
<feature type="domain" description="HTH lacI-type" evidence="5">
    <location>
        <begin position="16"/>
        <end position="70"/>
    </location>
</feature>
<dbReference type="Proteomes" id="UP000233491">
    <property type="component" value="Unassembled WGS sequence"/>
</dbReference>
<dbReference type="InterPro" id="IPR028082">
    <property type="entry name" value="Peripla_BP_I"/>
</dbReference>
<dbReference type="SUPFAM" id="SSF53822">
    <property type="entry name" value="Periplasmic binding protein-like I"/>
    <property type="match status" value="1"/>
</dbReference>
<dbReference type="PANTHER" id="PTHR30146">
    <property type="entry name" value="LACI-RELATED TRANSCRIPTIONAL REPRESSOR"/>
    <property type="match status" value="1"/>
</dbReference>
<evidence type="ECO:0000259" key="5">
    <source>
        <dbReference type="PROSITE" id="PS50932"/>
    </source>
</evidence>
<proteinExistence type="predicted"/>
<keyword evidence="2" id="KW-0805">Transcription regulation</keyword>
<accession>A0A1I4RXM0</accession>
<keyword evidence="4" id="KW-0804">Transcription</keyword>
<evidence type="ECO:0000256" key="2">
    <source>
        <dbReference type="ARBA" id="ARBA00023015"/>
    </source>
</evidence>
<dbReference type="Gene3D" id="1.10.260.40">
    <property type="entry name" value="lambda repressor-like DNA-binding domains"/>
    <property type="match status" value="1"/>
</dbReference>
<dbReference type="Pfam" id="PF00356">
    <property type="entry name" value="LacI"/>
    <property type="match status" value="1"/>
</dbReference>
<sequence>MGDSGGARDGRTRKAARLIDVARLADVSRATAARALGGYGVVTQETREKVAEAAKALDYRVNDLARSMRSGKTLTIGVVVADISNSFTLNSIRGIIDASGSAGYQSLVLNTDGDVRREREAVRVLREKRVDGLLIVPASRLDVGHLAGGRGHGAPVVLFDRFIDDLPLDSVVTADFEASRAAVNLFVEHGHRRIGLLLGTAAHHGHQDSEPHDTVSAVRERARGALAGFADAGLAVNPSWVRYAGSVAPTALAAARHLLSQSPRPTAILAGNEEMLLGALAAAEEIGLAIGRDLSLIGFDDAPWLAVFRPPLSVIQRPTYELGRRAVSLLLSKVGGNRRSESIVLPATLINRASVASISDH</sequence>
<dbReference type="InterPro" id="IPR010982">
    <property type="entry name" value="Lambda_DNA-bd_dom_sf"/>
</dbReference>
<evidence type="ECO:0000256" key="3">
    <source>
        <dbReference type="ARBA" id="ARBA00023125"/>
    </source>
</evidence>
<dbReference type="EMBL" id="PJNW01000014">
    <property type="protein sequence ID" value="PKR87979.1"/>
    <property type="molecule type" value="Genomic_DNA"/>
</dbReference>
<dbReference type="GO" id="GO:0000976">
    <property type="term" value="F:transcription cis-regulatory region binding"/>
    <property type="evidence" value="ECO:0007669"/>
    <property type="project" value="TreeGrafter"/>
</dbReference>
<dbReference type="PROSITE" id="PS00356">
    <property type="entry name" value="HTH_LACI_1"/>
    <property type="match status" value="1"/>
</dbReference>
<evidence type="ECO:0000313" key="6">
    <source>
        <dbReference type="EMBL" id="PKR87979.1"/>
    </source>
</evidence>
<keyword evidence="3" id="KW-0238">DNA-binding</keyword>
<dbReference type="PANTHER" id="PTHR30146:SF148">
    <property type="entry name" value="HTH-TYPE TRANSCRIPTIONAL REPRESSOR PURR-RELATED"/>
    <property type="match status" value="1"/>
</dbReference>
<reference evidence="6 7" key="1">
    <citation type="submission" date="2017-12" db="EMBL/GenBank/DDBJ databases">
        <title>Anaerobic carbon monoxide metabolism by Pleomorphomonas carboxyditropha sp. nov., a new mesophilic hydrogenogenic carboxidotroph.</title>
        <authorList>
            <person name="Esquivel-Elizondo S."/>
            <person name="Krajmalnik-Brown R."/>
        </authorList>
    </citation>
    <scope>NUCLEOTIDE SEQUENCE [LARGE SCALE GENOMIC DNA]</scope>
    <source>
        <strain evidence="6 7">R5-392</strain>
    </source>
</reference>
<dbReference type="GO" id="GO:0003700">
    <property type="term" value="F:DNA-binding transcription factor activity"/>
    <property type="evidence" value="ECO:0007669"/>
    <property type="project" value="TreeGrafter"/>
</dbReference>
<dbReference type="Gene3D" id="3.40.50.2300">
    <property type="match status" value="2"/>
</dbReference>
<dbReference type="AlphaFoldDB" id="A0A1I4RXM0"/>
<keyword evidence="1" id="KW-0678">Repressor</keyword>
<dbReference type="SUPFAM" id="SSF47413">
    <property type="entry name" value="lambda repressor-like DNA-binding domains"/>
    <property type="match status" value="1"/>
</dbReference>
<dbReference type="InterPro" id="IPR000843">
    <property type="entry name" value="HTH_LacI"/>
</dbReference>
<dbReference type="PROSITE" id="PS50932">
    <property type="entry name" value="HTH_LACI_2"/>
    <property type="match status" value="1"/>
</dbReference>